<keyword evidence="3" id="KW-1015">Disulfide bond</keyword>
<dbReference type="InterPro" id="IPR013783">
    <property type="entry name" value="Ig-like_fold"/>
</dbReference>
<evidence type="ECO:0000256" key="5">
    <source>
        <dbReference type="SAM" id="Phobius"/>
    </source>
</evidence>
<keyword evidence="5" id="KW-0472">Membrane</keyword>
<feature type="signal peptide" evidence="6">
    <location>
        <begin position="1"/>
        <end position="21"/>
    </location>
</feature>
<dbReference type="SUPFAM" id="SSF48726">
    <property type="entry name" value="Immunoglobulin"/>
    <property type="match status" value="3"/>
</dbReference>
<dbReference type="InterPro" id="IPR007110">
    <property type="entry name" value="Ig-like_dom"/>
</dbReference>
<dbReference type="AlphaFoldDB" id="A0AAD9KF06"/>
<keyword evidence="4" id="KW-0393">Immunoglobulin domain</keyword>
<dbReference type="PANTHER" id="PTHR12231:SF253">
    <property type="entry name" value="DPR-INTERACTING PROTEIN ETA, ISOFORM B-RELATED"/>
    <property type="match status" value="1"/>
</dbReference>
<evidence type="ECO:0000313" key="8">
    <source>
        <dbReference type="EMBL" id="KAK2169979.1"/>
    </source>
</evidence>
<protein>
    <recommendedName>
        <fullName evidence="7">Ig-like domain-containing protein</fullName>
    </recommendedName>
</protein>
<dbReference type="InterPro" id="IPR003598">
    <property type="entry name" value="Ig_sub2"/>
</dbReference>
<dbReference type="InterPro" id="IPR003599">
    <property type="entry name" value="Ig_sub"/>
</dbReference>
<evidence type="ECO:0000256" key="6">
    <source>
        <dbReference type="SAM" id="SignalP"/>
    </source>
</evidence>
<evidence type="ECO:0000256" key="4">
    <source>
        <dbReference type="ARBA" id="ARBA00023319"/>
    </source>
</evidence>
<keyword evidence="9" id="KW-1185">Reference proteome</keyword>
<name>A0AAD9KF06_9ANNE</name>
<dbReference type="InterPro" id="IPR051170">
    <property type="entry name" value="Neural/epithelial_adhesion"/>
</dbReference>
<dbReference type="PANTHER" id="PTHR12231">
    <property type="entry name" value="CTX-RELATED TYPE I TRANSMEMBRANE PROTEIN"/>
    <property type="match status" value="1"/>
</dbReference>
<dbReference type="EMBL" id="JAODUP010000005">
    <property type="protein sequence ID" value="KAK2169979.1"/>
    <property type="molecule type" value="Genomic_DNA"/>
</dbReference>
<accession>A0AAD9KF06</accession>
<evidence type="ECO:0000313" key="9">
    <source>
        <dbReference type="Proteomes" id="UP001208570"/>
    </source>
</evidence>
<gene>
    <name evidence="8" type="ORF">LSH36_5g05011</name>
</gene>
<dbReference type="SMART" id="SM00409">
    <property type="entry name" value="IG"/>
    <property type="match status" value="3"/>
</dbReference>
<feature type="domain" description="Ig-like" evidence="7">
    <location>
        <begin position="241"/>
        <end position="342"/>
    </location>
</feature>
<keyword evidence="2" id="KW-0677">Repeat</keyword>
<keyword evidence="5" id="KW-0812">Transmembrane</keyword>
<dbReference type="Pfam" id="PF13927">
    <property type="entry name" value="Ig_3"/>
    <property type="match status" value="2"/>
</dbReference>
<evidence type="ECO:0000256" key="2">
    <source>
        <dbReference type="ARBA" id="ARBA00022737"/>
    </source>
</evidence>
<evidence type="ECO:0000256" key="1">
    <source>
        <dbReference type="ARBA" id="ARBA00022729"/>
    </source>
</evidence>
<reference evidence="8" key="1">
    <citation type="journal article" date="2023" name="Mol. Biol. Evol.">
        <title>Third-Generation Sequencing Reveals the Adaptive Role of the Epigenome in Three Deep-Sea Polychaetes.</title>
        <authorList>
            <person name="Perez M."/>
            <person name="Aroh O."/>
            <person name="Sun Y."/>
            <person name="Lan Y."/>
            <person name="Juniper S.K."/>
            <person name="Young C.R."/>
            <person name="Angers B."/>
            <person name="Qian P.Y."/>
        </authorList>
    </citation>
    <scope>NUCLEOTIDE SEQUENCE</scope>
    <source>
        <strain evidence="8">P08H-3</strain>
    </source>
</reference>
<evidence type="ECO:0000259" key="7">
    <source>
        <dbReference type="PROSITE" id="PS50835"/>
    </source>
</evidence>
<sequence length="396" mass="44358">MGYTVSIWLLAALTALHKGYGQDPKVTIRNTQPTTFLELQGRVNEKVINAVRVQDVTMSCYVEDLGPGMLVRWRKTYKTSNNEVGQVFISTDLAITDNTKYSVEKPTDYTWRLRVRDTQIWDEGVYECYVQLTELSVAHDTRIVRVLVPPYLTPAMVSPDTTVTEGEDINLLCNATGRPEPMIEWTRLGGAVLPNGREKHMGGMLPIRNVHAKDRGQYRCHVWNSIGQIKRDILLDVKFQPVVTAGNNAVVYQAPGYSTTLQCFVEANPAPQQGEMKWAKGSLSYTVSTQKYIIRTIEGAFDRLTYEMIIDGVSEEDYGTYTCHISNSMIDGPSVRQNVRLAKSAEPVSSPKVGRVVKAGEWQRRFKGLLMRTNGSTSCFVVSSISTIMCLVVILL</sequence>
<feature type="domain" description="Ig-like" evidence="7">
    <location>
        <begin position="24"/>
        <end position="138"/>
    </location>
</feature>
<dbReference type="GO" id="GO:0043005">
    <property type="term" value="C:neuron projection"/>
    <property type="evidence" value="ECO:0007669"/>
    <property type="project" value="TreeGrafter"/>
</dbReference>
<dbReference type="Gene3D" id="2.60.40.10">
    <property type="entry name" value="Immunoglobulins"/>
    <property type="match status" value="3"/>
</dbReference>
<feature type="chain" id="PRO_5042236981" description="Ig-like domain-containing protein" evidence="6">
    <location>
        <begin position="22"/>
        <end position="396"/>
    </location>
</feature>
<keyword evidence="1 6" id="KW-0732">Signal</keyword>
<comment type="caution">
    <text evidence="8">The sequence shown here is derived from an EMBL/GenBank/DDBJ whole genome shotgun (WGS) entry which is preliminary data.</text>
</comment>
<keyword evidence="5" id="KW-1133">Transmembrane helix</keyword>
<evidence type="ECO:0000256" key="3">
    <source>
        <dbReference type="ARBA" id="ARBA00023157"/>
    </source>
</evidence>
<proteinExistence type="predicted"/>
<dbReference type="InterPro" id="IPR036179">
    <property type="entry name" value="Ig-like_dom_sf"/>
</dbReference>
<dbReference type="SMART" id="SM00408">
    <property type="entry name" value="IGc2"/>
    <property type="match status" value="3"/>
</dbReference>
<dbReference type="PROSITE" id="PS50835">
    <property type="entry name" value="IG_LIKE"/>
    <property type="match status" value="3"/>
</dbReference>
<dbReference type="InterPro" id="IPR013106">
    <property type="entry name" value="Ig_V-set"/>
</dbReference>
<feature type="domain" description="Ig-like" evidence="7">
    <location>
        <begin position="150"/>
        <end position="236"/>
    </location>
</feature>
<organism evidence="8 9">
    <name type="scientific">Paralvinella palmiformis</name>
    <dbReference type="NCBI Taxonomy" id="53620"/>
    <lineage>
        <taxon>Eukaryota</taxon>
        <taxon>Metazoa</taxon>
        <taxon>Spiralia</taxon>
        <taxon>Lophotrochozoa</taxon>
        <taxon>Annelida</taxon>
        <taxon>Polychaeta</taxon>
        <taxon>Sedentaria</taxon>
        <taxon>Canalipalpata</taxon>
        <taxon>Terebellida</taxon>
        <taxon>Terebelliformia</taxon>
        <taxon>Alvinellidae</taxon>
        <taxon>Paralvinella</taxon>
    </lineage>
</organism>
<dbReference type="Pfam" id="PF07686">
    <property type="entry name" value="V-set"/>
    <property type="match status" value="1"/>
</dbReference>
<dbReference type="Proteomes" id="UP001208570">
    <property type="component" value="Unassembled WGS sequence"/>
</dbReference>
<feature type="transmembrane region" description="Helical" evidence="5">
    <location>
        <begin position="375"/>
        <end position="395"/>
    </location>
</feature>